<dbReference type="Proteomes" id="UP001075225">
    <property type="component" value="Unassembled WGS sequence"/>
</dbReference>
<name>A0A9Q4KM01_9BACT</name>
<dbReference type="RefSeq" id="WP_050335472.1">
    <property type="nucleotide sequence ID" value="NZ_JAPXGM010000001.1"/>
</dbReference>
<dbReference type="AlphaFoldDB" id="A0A9Q4KM01"/>
<organism evidence="1 2">
    <name type="scientific">Campylobacter ureolyticus</name>
    <dbReference type="NCBI Taxonomy" id="827"/>
    <lineage>
        <taxon>Bacteria</taxon>
        <taxon>Pseudomonadati</taxon>
        <taxon>Campylobacterota</taxon>
        <taxon>Epsilonproteobacteria</taxon>
        <taxon>Campylobacterales</taxon>
        <taxon>Campylobacteraceae</taxon>
        <taxon>Campylobacter</taxon>
    </lineage>
</organism>
<sequence length="68" mass="8224">MELLTEKETLKYLGYSPKSNILALMRMKTKDYKDRFVPRHIKFNGGIRYPKEWLDEDINAYIQRQAQE</sequence>
<accession>A0A9Q4KM01</accession>
<reference evidence="1" key="1">
    <citation type="submission" date="2022-12" db="EMBL/GenBank/DDBJ databases">
        <title>Species Delineation and Comparative Genomics within the Campylobacter ureolyticus Complex.</title>
        <authorList>
            <person name="Maki J."/>
            <person name="Howard M."/>
            <person name="Connelly S."/>
            <person name="Hardy D.J."/>
            <person name="Cameron A."/>
        </authorList>
    </citation>
    <scope>NUCLEOTIDE SEQUENCE</scope>
    <source>
        <strain evidence="1">URMC_787</strain>
    </source>
</reference>
<comment type="caution">
    <text evidence="1">The sequence shown here is derived from an EMBL/GenBank/DDBJ whole genome shotgun (WGS) entry which is preliminary data.</text>
</comment>
<evidence type="ECO:0000313" key="1">
    <source>
        <dbReference type="EMBL" id="MCZ6159139.1"/>
    </source>
</evidence>
<gene>
    <name evidence="1" type="ORF">O6B32_01360</name>
</gene>
<protein>
    <submittedName>
        <fullName evidence="1">Uncharacterized protein</fullName>
    </submittedName>
</protein>
<evidence type="ECO:0000313" key="2">
    <source>
        <dbReference type="Proteomes" id="UP001075225"/>
    </source>
</evidence>
<proteinExistence type="predicted"/>
<dbReference type="EMBL" id="JAPXGO010000001">
    <property type="protein sequence ID" value="MCZ6159139.1"/>
    <property type="molecule type" value="Genomic_DNA"/>
</dbReference>